<keyword evidence="3 6" id="KW-0812">Transmembrane</keyword>
<reference evidence="7" key="2">
    <citation type="submission" date="2020-11" db="EMBL/GenBank/DDBJ databases">
        <authorList>
            <person name="McCartney M.A."/>
            <person name="Auch B."/>
            <person name="Kono T."/>
            <person name="Mallez S."/>
            <person name="Becker A."/>
            <person name="Gohl D.M."/>
            <person name="Silverstein K.A.T."/>
            <person name="Koren S."/>
            <person name="Bechman K.B."/>
            <person name="Herman A."/>
            <person name="Abrahante J.E."/>
            <person name="Garbe J."/>
        </authorList>
    </citation>
    <scope>NUCLEOTIDE SEQUENCE</scope>
    <source>
        <strain evidence="7">Duluth1</strain>
        <tissue evidence="7">Whole animal</tissue>
    </source>
</reference>
<evidence type="ECO:0000313" key="7">
    <source>
        <dbReference type="EMBL" id="KAH3880847.1"/>
    </source>
</evidence>
<comment type="caution">
    <text evidence="7">The sequence shown here is derived from an EMBL/GenBank/DDBJ whole genome shotgun (WGS) entry which is preliminary data.</text>
</comment>
<keyword evidence="2" id="KW-0813">Transport</keyword>
<dbReference type="AlphaFoldDB" id="A0A9D4RW66"/>
<dbReference type="Proteomes" id="UP000828390">
    <property type="component" value="Unassembled WGS sequence"/>
</dbReference>
<dbReference type="Pfam" id="PF00083">
    <property type="entry name" value="Sugar_tr"/>
    <property type="match status" value="1"/>
</dbReference>
<evidence type="ECO:0000256" key="2">
    <source>
        <dbReference type="ARBA" id="ARBA00022448"/>
    </source>
</evidence>
<dbReference type="InterPro" id="IPR036259">
    <property type="entry name" value="MFS_trans_sf"/>
</dbReference>
<protein>
    <submittedName>
        <fullName evidence="7">Uncharacterized protein</fullName>
    </submittedName>
</protein>
<dbReference type="InterPro" id="IPR005828">
    <property type="entry name" value="MFS_sugar_transport-like"/>
</dbReference>
<gene>
    <name evidence="7" type="ORF">DPMN_004769</name>
</gene>
<dbReference type="EMBL" id="JAIWYP010000001">
    <property type="protein sequence ID" value="KAH3880847.1"/>
    <property type="molecule type" value="Genomic_DNA"/>
</dbReference>
<keyword evidence="5 6" id="KW-0472">Membrane</keyword>
<evidence type="ECO:0000256" key="4">
    <source>
        <dbReference type="ARBA" id="ARBA00022989"/>
    </source>
</evidence>
<dbReference type="InterPro" id="IPR050814">
    <property type="entry name" value="Myo-inositol_Transporter"/>
</dbReference>
<dbReference type="GO" id="GO:0016324">
    <property type="term" value="C:apical plasma membrane"/>
    <property type="evidence" value="ECO:0007669"/>
    <property type="project" value="TreeGrafter"/>
</dbReference>
<comment type="subcellular location">
    <subcellularLocation>
        <location evidence="1">Membrane</location>
    </subcellularLocation>
</comment>
<proteinExistence type="predicted"/>
<dbReference type="PANTHER" id="PTHR48020">
    <property type="entry name" value="PROTON MYO-INOSITOL COTRANSPORTER"/>
    <property type="match status" value="1"/>
</dbReference>
<keyword evidence="4 6" id="KW-1133">Transmembrane helix</keyword>
<name>A0A9D4RW66_DREPO</name>
<reference evidence="7" key="1">
    <citation type="journal article" date="2019" name="bioRxiv">
        <title>The Genome of the Zebra Mussel, Dreissena polymorpha: A Resource for Invasive Species Research.</title>
        <authorList>
            <person name="McCartney M.A."/>
            <person name="Auch B."/>
            <person name="Kono T."/>
            <person name="Mallez S."/>
            <person name="Zhang Y."/>
            <person name="Obille A."/>
            <person name="Becker A."/>
            <person name="Abrahante J.E."/>
            <person name="Garbe J."/>
            <person name="Badalamenti J.P."/>
            <person name="Herman A."/>
            <person name="Mangelson H."/>
            <person name="Liachko I."/>
            <person name="Sullivan S."/>
            <person name="Sone E.D."/>
            <person name="Koren S."/>
            <person name="Silverstein K.A.T."/>
            <person name="Beckman K.B."/>
            <person name="Gohl D.M."/>
        </authorList>
    </citation>
    <scope>NUCLEOTIDE SEQUENCE</scope>
    <source>
        <strain evidence="7">Duluth1</strain>
        <tissue evidence="7">Whole animal</tissue>
    </source>
</reference>
<evidence type="ECO:0000313" key="8">
    <source>
        <dbReference type="Proteomes" id="UP000828390"/>
    </source>
</evidence>
<evidence type="ECO:0000256" key="5">
    <source>
        <dbReference type="ARBA" id="ARBA00023136"/>
    </source>
</evidence>
<keyword evidence="8" id="KW-1185">Reference proteome</keyword>
<feature type="transmembrane region" description="Helical" evidence="6">
    <location>
        <begin position="20"/>
        <end position="43"/>
    </location>
</feature>
<accession>A0A9D4RW66</accession>
<evidence type="ECO:0000256" key="1">
    <source>
        <dbReference type="ARBA" id="ARBA00004370"/>
    </source>
</evidence>
<evidence type="ECO:0000256" key="3">
    <source>
        <dbReference type="ARBA" id="ARBA00022692"/>
    </source>
</evidence>
<dbReference type="PANTHER" id="PTHR48020:SF12">
    <property type="entry name" value="PROTON MYO-INOSITOL COTRANSPORTER"/>
    <property type="match status" value="1"/>
</dbReference>
<dbReference type="Gene3D" id="1.20.1250.20">
    <property type="entry name" value="MFS general substrate transporter like domains"/>
    <property type="match status" value="1"/>
</dbReference>
<evidence type="ECO:0000256" key="6">
    <source>
        <dbReference type="SAM" id="Phobius"/>
    </source>
</evidence>
<dbReference type="GO" id="GO:0005366">
    <property type="term" value="F:myo-inositol:proton symporter activity"/>
    <property type="evidence" value="ECO:0007669"/>
    <property type="project" value="TreeGrafter"/>
</dbReference>
<sequence length="52" mass="6024">MAPMPWTINSEIYPLWARSTAIAIASCTYWVFNLLVSMTFLTLTEYLTRFGM</sequence>
<organism evidence="7 8">
    <name type="scientific">Dreissena polymorpha</name>
    <name type="common">Zebra mussel</name>
    <name type="synonym">Mytilus polymorpha</name>
    <dbReference type="NCBI Taxonomy" id="45954"/>
    <lineage>
        <taxon>Eukaryota</taxon>
        <taxon>Metazoa</taxon>
        <taxon>Spiralia</taxon>
        <taxon>Lophotrochozoa</taxon>
        <taxon>Mollusca</taxon>
        <taxon>Bivalvia</taxon>
        <taxon>Autobranchia</taxon>
        <taxon>Heteroconchia</taxon>
        <taxon>Euheterodonta</taxon>
        <taxon>Imparidentia</taxon>
        <taxon>Neoheterodontei</taxon>
        <taxon>Myida</taxon>
        <taxon>Dreissenoidea</taxon>
        <taxon>Dreissenidae</taxon>
        <taxon>Dreissena</taxon>
    </lineage>
</organism>